<reference evidence="3 4" key="1">
    <citation type="submission" date="2017-06" db="EMBL/GenBank/DDBJ databases">
        <authorList>
            <person name="Kim H.J."/>
            <person name="Triplett B.A."/>
        </authorList>
    </citation>
    <scope>NUCLEOTIDE SEQUENCE [LARGE SCALE GENOMIC DNA]</scope>
</reference>
<organism evidence="3 4">
    <name type="scientific">Agrobacterium phage Atu_ph07</name>
    <dbReference type="NCBI Taxonomy" id="2024264"/>
    <lineage>
        <taxon>Viruses</taxon>
        <taxon>Duplodnaviria</taxon>
        <taxon>Heunggongvirae</taxon>
        <taxon>Uroviricota</taxon>
        <taxon>Caudoviricetes</taxon>
        <taxon>Polybotosvirus</taxon>
        <taxon>Polybotosvirus Atuph07</taxon>
    </lineage>
</organism>
<dbReference type="EMBL" id="MF403008">
    <property type="protein sequence ID" value="AUZ95440.1"/>
    <property type="molecule type" value="Genomic_DNA"/>
</dbReference>
<keyword evidence="4" id="KW-1185">Reference proteome</keyword>
<proteinExistence type="predicted"/>
<dbReference type="InterPro" id="IPR023346">
    <property type="entry name" value="Lysozyme-like_dom_sf"/>
</dbReference>
<dbReference type="Proteomes" id="UP000223025">
    <property type="component" value="Segment"/>
</dbReference>
<dbReference type="Pfam" id="PF18013">
    <property type="entry name" value="Phage_lysozyme2"/>
    <property type="match status" value="1"/>
</dbReference>
<dbReference type="InterPro" id="IPR041219">
    <property type="entry name" value="Phage_lysozyme2"/>
</dbReference>
<dbReference type="KEGG" id="vg:40088704"/>
<accession>A0A2L0V0Z1</accession>
<protein>
    <submittedName>
        <fullName evidence="3">PE-PGRS virulence associated protein</fullName>
    </submittedName>
</protein>
<dbReference type="RefSeq" id="YP_009612366.1">
    <property type="nucleotide sequence ID" value="NC_042013.1"/>
</dbReference>
<evidence type="ECO:0000256" key="1">
    <source>
        <dbReference type="SAM" id="MobiDB-lite"/>
    </source>
</evidence>
<evidence type="ECO:0000259" key="2">
    <source>
        <dbReference type="Pfam" id="PF18013"/>
    </source>
</evidence>
<evidence type="ECO:0000313" key="4">
    <source>
        <dbReference type="Proteomes" id="UP000223025"/>
    </source>
</evidence>
<name>A0A2L0V0Z1_9CAUD</name>
<dbReference type="SUPFAM" id="SSF53955">
    <property type="entry name" value="Lysozyme-like"/>
    <property type="match status" value="1"/>
</dbReference>
<dbReference type="Gene3D" id="1.10.530.10">
    <property type="match status" value="1"/>
</dbReference>
<feature type="domain" description="Phage tail lysozyme" evidence="2">
    <location>
        <begin position="64"/>
        <end position="201"/>
    </location>
</feature>
<dbReference type="GeneID" id="40088704"/>
<feature type="compositionally biased region" description="Gly residues" evidence="1">
    <location>
        <begin position="18"/>
        <end position="41"/>
    </location>
</feature>
<feature type="region of interest" description="Disordered" evidence="1">
    <location>
        <begin position="1"/>
        <end position="54"/>
    </location>
</feature>
<evidence type="ECO:0000313" key="3">
    <source>
        <dbReference type="EMBL" id="AUZ95440.1"/>
    </source>
</evidence>
<sequence>MSCDPKMTGAGKSSGNSSGSGGSGGSESNGSGGNNGSGEGGSNEKLANDTTEANIKFNKQRVDEITAEMRKKGYNDIQIAAALGHWKNESGFRLDALNRGDGRDGSDSIGLAQWNSSRAAGLKNYAAQNGLPVNSVAAQVGWFDYEMKNTEKGAGYAFKNATTVAEASWAMNKYERFQGYNSTTSSQTISRLQNSNTFYSYITKK</sequence>